<evidence type="ECO:0000313" key="6">
    <source>
        <dbReference type="EMBL" id="KAK6628577.1"/>
    </source>
</evidence>
<dbReference type="PANTHER" id="PTHR34441">
    <property type="entry name" value="MOTILE SPERM DOMAIN-CONTAINING PROTEIN 1"/>
    <property type="match status" value="1"/>
</dbReference>
<dbReference type="InterPro" id="IPR000535">
    <property type="entry name" value="MSP_dom"/>
</dbReference>
<dbReference type="EMBL" id="JAWJWE010000036">
    <property type="protein sequence ID" value="KAK6628577.1"/>
    <property type="molecule type" value="Genomic_DNA"/>
</dbReference>
<evidence type="ECO:0000256" key="4">
    <source>
        <dbReference type="ARBA" id="ARBA00023136"/>
    </source>
</evidence>
<gene>
    <name evidence="6" type="ORF">RUM43_002392</name>
</gene>
<evidence type="ECO:0000256" key="1">
    <source>
        <dbReference type="ARBA" id="ARBA00004141"/>
    </source>
</evidence>
<evidence type="ECO:0000256" key="2">
    <source>
        <dbReference type="ARBA" id="ARBA00022692"/>
    </source>
</evidence>
<evidence type="ECO:0000259" key="5">
    <source>
        <dbReference type="Pfam" id="PF00635"/>
    </source>
</evidence>
<proteinExistence type="predicted"/>
<reference evidence="6 7" key="1">
    <citation type="submission" date="2023-10" db="EMBL/GenBank/DDBJ databases">
        <title>Genomes of two closely related lineages of the louse Polyplax serrata with different host specificities.</title>
        <authorList>
            <person name="Martinu J."/>
            <person name="Tarabai H."/>
            <person name="Stefka J."/>
            <person name="Hypsa V."/>
        </authorList>
    </citation>
    <scope>NUCLEOTIDE SEQUENCE [LARGE SCALE GENOMIC DNA]</scope>
    <source>
        <strain evidence="6">HR10_N</strain>
    </source>
</reference>
<dbReference type="Pfam" id="PF00635">
    <property type="entry name" value="Motile_Sperm"/>
    <property type="match status" value="1"/>
</dbReference>
<keyword evidence="3" id="KW-1133">Transmembrane helix</keyword>
<dbReference type="InterPro" id="IPR008962">
    <property type="entry name" value="PapD-like_sf"/>
</dbReference>
<dbReference type="AlphaFoldDB" id="A0AAN8PDU1"/>
<comment type="subcellular location">
    <subcellularLocation>
        <location evidence="1">Membrane</location>
        <topology evidence="1">Multi-pass membrane protein</topology>
    </subcellularLocation>
</comment>
<keyword evidence="4" id="KW-0472">Membrane</keyword>
<feature type="domain" description="MSP" evidence="5">
    <location>
        <begin position="9"/>
        <end position="96"/>
    </location>
</feature>
<name>A0AAN8PDU1_POLSC</name>
<dbReference type="PANTHER" id="PTHR34441:SF1">
    <property type="entry name" value="MOTILE SPERM DOMAIN-CONTAINING 1"/>
    <property type="match status" value="1"/>
</dbReference>
<evidence type="ECO:0000256" key="3">
    <source>
        <dbReference type="ARBA" id="ARBA00022989"/>
    </source>
</evidence>
<dbReference type="GO" id="GO:0016020">
    <property type="term" value="C:membrane"/>
    <property type="evidence" value="ECO:0007669"/>
    <property type="project" value="UniProtKB-SubCell"/>
</dbReference>
<comment type="caution">
    <text evidence="6">The sequence shown here is derived from an EMBL/GenBank/DDBJ whole genome shotgun (WGS) entry which is preliminary data.</text>
</comment>
<dbReference type="GO" id="GO:0005737">
    <property type="term" value="C:cytoplasm"/>
    <property type="evidence" value="ECO:0007669"/>
    <property type="project" value="TreeGrafter"/>
</dbReference>
<keyword evidence="2" id="KW-0812">Transmembrane</keyword>
<dbReference type="SUPFAM" id="SSF49354">
    <property type="entry name" value="PapD-like"/>
    <property type="match status" value="1"/>
</dbReference>
<dbReference type="Gene3D" id="2.60.40.10">
    <property type="entry name" value="Immunoglobulins"/>
    <property type="match status" value="1"/>
</dbReference>
<evidence type="ECO:0000313" key="7">
    <source>
        <dbReference type="Proteomes" id="UP001372834"/>
    </source>
</evidence>
<dbReference type="InterPro" id="IPR013783">
    <property type="entry name" value="Ig-like_fold"/>
</dbReference>
<sequence length="210" mass="23392">MMPDSLIPVFVFPHCLKFNVSDQTTKKQILTLYNPYDFPVRFQVLCSSKDRHKYTVVDPEGKIHSHCCVDIVVRHNAITNQNIGQTDKFRVQMFQYATNKLIGKKDILAQLIAEEPEKQTPEIESFQQLPPSTSGEPPAQYSITKSQTVRAGPSNGLFISVALICVTTLLLPTAGEASALVPEYLKPSVNLKLVVSYVLGFVTMLLVRPA</sequence>
<protein>
    <recommendedName>
        <fullName evidence="5">MSP domain-containing protein</fullName>
    </recommendedName>
</protein>
<dbReference type="InterPro" id="IPR039283">
    <property type="entry name" value="MOSPD1/3"/>
</dbReference>
<dbReference type="Proteomes" id="UP001372834">
    <property type="component" value="Unassembled WGS sequence"/>
</dbReference>
<accession>A0AAN8PDU1</accession>
<organism evidence="6 7">
    <name type="scientific">Polyplax serrata</name>
    <name type="common">Common mouse louse</name>
    <dbReference type="NCBI Taxonomy" id="468196"/>
    <lineage>
        <taxon>Eukaryota</taxon>
        <taxon>Metazoa</taxon>
        <taxon>Ecdysozoa</taxon>
        <taxon>Arthropoda</taxon>
        <taxon>Hexapoda</taxon>
        <taxon>Insecta</taxon>
        <taxon>Pterygota</taxon>
        <taxon>Neoptera</taxon>
        <taxon>Paraneoptera</taxon>
        <taxon>Psocodea</taxon>
        <taxon>Troctomorpha</taxon>
        <taxon>Phthiraptera</taxon>
        <taxon>Anoplura</taxon>
        <taxon>Polyplacidae</taxon>
        <taxon>Polyplax</taxon>
    </lineage>
</organism>